<sequence length="109" mass="11218">MAVFRRNGDGPEESLVELPPRAGRGRAAWIGGLVATLTLAVLVVFTLQNTADVDVAFLWVEGRAPLALALLGAGLGSAVAAALIGASLRRGTQWSAGSDRDRDRAAPPG</sequence>
<dbReference type="RefSeq" id="WP_046772841.1">
    <property type="nucleotide sequence ID" value="NZ_LBMC01000078.1"/>
</dbReference>
<evidence type="ECO:0000256" key="1">
    <source>
        <dbReference type="SAM" id="Phobius"/>
    </source>
</evidence>
<dbReference type="EMBL" id="LT629791">
    <property type="protein sequence ID" value="SDU77715.1"/>
    <property type="molecule type" value="Genomic_DNA"/>
</dbReference>
<feature type="transmembrane region" description="Helical" evidence="1">
    <location>
        <begin position="67"/>
        <end position="88"/>
    </location>
</feature>
<name>A0A1H2LAG4_9ACTN</name>
<evidence type="ECO:0000313" key="2">
    <source>
        <dbReference type="EMBL" id="SDU77715.1"/>
    </source>
</evidence>
<keyword evidence="1" id="KW-0472">Membrane</keyword>
<proteinExistence type="predicted"/>
<dbReference type="Proteomes" id="UP000182977">
    <property type="component" value="Chromosome I"/>
</dbReference>
<keyword evidence="1" id="KW-1133">Transmembrane helix</keyword>
<feature type="transmembrane region" description="Helical" evidence="1">
    <location>
        <begin position="27"/>
        <end position="47"/>
    </location>
</feature>
<keyword evidence="1" id="KW-0812">Transmembrane</keyword>
<keyword evidence="3" id="KW-1185">Reference proteome</keyword>
<dbReference type="AlphaFoldDB" id="A0A1H2LAG4"/>
<gene>
    <name evidence="2" type="ORF">SAMN04488563_5612</name>
</gene>
<accession>A0A1H2LAG4</accession>
<organism evidence="2 3">
    <name type="scientific">Jiangella alkaliphila</name>
    <dbReference type="NCBI Taxonomy" id="419479"/>
    <lineage>
        <taxon>Bacteria</taxon>
        <taxon>Bacillati</taxon>
        <taxon>Actinomycetota</taxon>
        <taxon>Actinomycetes</taxon>
        <taxon>Jiangellales</taxon>
        <taxon>Jiangellaceae</taxon>
        <taxon>Jiangella</taxon>
    </lineage>
</organism>
<evidence type="ECO:0000313" key="3">
    <source>
        <dbReference type="Proteomes" id="UP000182977"/>
    </source>
</evidence>
<reference evidence="3" key="1">
    <citation type="submission" date="2016-10" db="EMBL/GenBank/DDBJ databases">
        <authorList>
            <person name="Varghese N."/>
            <person name="Submissions S."/>
        </authorList>
    </citation>
    <scope>NUCLEOTIDE SEQUENCE [LARGE SCALE GENOMIC DNA]</scope>
    <source>
        <strain evidence="3">DSM 45079</strain>
    </source>
</reference>
<protein>
    <submittedName>
        <fullName evidence="2">Uncharacterized integral membrane protein</fullName>
    </submittedName>
</protein>
<dbReference type="STRING" id="419479.SAMN04488563_5612"/>